<keyword evidence="14" id="KW-1185">Reference proteome</keyword>
<dbReference type="RefSeq" id="WP_005351643.1">
    <property type="nucleotide sequence ID" value="NZ_BLYK01000031.1"/>
</dbReference>
<dbReference type="EMBL" id="QSID01000003">
    <property type="protein sequence ID" value="RHC66854.1"/>
    <property type="molecule type" value="Genomic_DNA"/>
</dbReference>
<dbReference type="GO" id="GO:0006508">
    <property type="term" value="P:proteolysis"/>
    <property type="evidence" value="ECO:0007669"/>
    <property type="project" value="UniProtKB-KW"/>
</dbReference>
<dbReference type="Gene3D" id="3.40.140.10">
    <property type="entry name" value="Cytidine Deaminase, domain 2"/>
    <property type="match status" value="1"/>
</dbReference>
<dbReference type="PANTHER" id="PTHR34858">
    <property type="entry name" value="CYSO-CYSTEINE PEPTIDASE"/>
    <property type="match status" value="1"/>
</dbReference>
<dbReference type="GO" id="GO:0008270">
    <property type="term" value="F:zinc ion binding"/>
    <property type="evidence" value="ECO:0007669"/>
    <property type="project" value="TreeGrafter"/>
</dbReference>
<dbReference type="PANTHER" id="PTHR34858:SF1">
    <property type="entry name" value="CYSO-CYSTEINE PEPTIDASE"/>
    <property type="match status" value="1"/>
</dbReference>
<gene>
    <name evidence="8" type="primary">mec</name>
    <name evidence="9" type="ORF">DW833_03110</name>
    <name evidence="10" type="ORF">DWZ29_14600</name>
    <name evidence="8" type="ORF">ERS852450_02083</name>
    <name evidence="7" type="ORF">ERS852578_01607</name>
</gene>
<dbReference type="FunFam" id="3.40.140.10:FF:000085">
    <property type="entry name" value="Mov34/MPN/PAD-1 family protein"/>
    <property type="match status" value="1"/>
</dbReference>
<dbReference type="InterPro" id="IPR000555">
    <property type="entry name" value="JAMM/MPN+_dom"/>
</dbReference>
<reference evidence="11 12" key="1">
    <citation type="submission" date="2015-09" db="EMBL/GenBank/DDBJ databases">
        <authorList>
            <consortium name="Pathogen Informatics"/>
        </authorList>
    </citation>
    <scope>NUCLEOTIDE SEQUENCE [LARGE SCALE GENOMIC DNA]</scope>
    <source>
        <strain evidence="8 12">2789STDY5834835</strain>
        <strain evidence="7 11">2789STDY5834966</strain>
    </source>
</reference>
<evidence type="ECO:0000313" key="11">
    <source>
        <dbReference type="Proteomes" id="UP000095390"/>
    </source>
</evidence>
<keyword evidence="5" id="KW-0482">Metalloprotease</keyword>
<dbReference type="Proteomes" id="UP000095679">
    <property type="component" value="Unassembled WGS sequence"/>
</dbReference>
<dbReference type="SUPFAM" id="SSF102712">
    <property type="entry name" value="JAB1/MPN domain"/>
    <property type="match status" value="1"/>
</dbReference>
<dbReference type="GO" id="GO:0004180">
    <property type="term" value="F:carboxypeptidase activity"/>
    <property type="evidence" value="ECO:0007669"/>
    <property type="project" value="UniProtKB-KW"/>
</dbReference>
<dbReference type="OrthoDB" id="9802958at2"/>
<evidence type="ECO:0000256" key="3">
    <source>
        <dbReference type="ARBA" id="ARBA00022801"/>
    </source>
</evidence>
<dbReference type="EC" id="3.4.17.-" evidence="8"/>
<dbReference type="AlphaFoldDB" id="A0A174GJJ5"/>
<dbReference type="EMBL" id="CYYC01000017">
    <property type="protein sequence ID" value="CUN00630.1"/>
    <property type="molecule type" value="Genomic_DNA"/>
</dbReference>
<dbReference type="GO" id="GO:0008235">
    <property type="term" value="F:metalloexopeptidase activity"/>
    <property type="evidence" value="ECO:0007669"/>
    <property type="project" value="TreeGrafter"/>
</dbReference>
<dbReference type="InterPro" id="IPR028090">
    <property type="entry name" value="JAB_dom_prok"/>
</dbReference>
<evidence type="ECO:0000256" key="1">
    <source>
        <dbReference type="ARBA" id="ARBA00022670"/>
    </source>
</evidence>
<dbReference type="PROSITE" id="PS50249">
    <property type="entry name" value="MPN"/>
    <property type="match status" value="1"/>
</dbReference>
<evidence type="ECO:0000313" key="7">
    <source>
        <dbReference type="EMBL" id="CUN00630.1"/>
    </source>
</evidence>
<dbReference type="EMBL" id="QRQO01000059">
    <property type="protein sequence ID" value="RHN08559.1"/>
    <property type="molecule type" value="Genomic_DNA"/>
</dbReference>
<evidence type="ECO:0000313" key="10">
    <source>
        <dbReference type="EMBL" id="RHN08559.1"/>
    </source>
</evidence>
<dbReference type="Proteomes" id="UP000095390">
    <property type="component" value="Unassembled WGS sequence"/>
</dbReference>
<evidence type="ECO:0000313" key="14">
    <source>
        <dbReference type="Proteomes" id="UP000284621"/>
    </source>
</evidence>
<evidence type="ECO:0000313" key="8">
    <source>
        <dbReference type="EMBL" id="CUO61196.1"/>
    </source>
</evidence>
<dbReference type="GeneID" id="75049426"/>
<evidence type="ECO:0000256" key="2">
    <source>
        <dbReference type="ARBA" id="ARBA00022723"/>
    </source>
</evidence>
<dbReference type="Proteomes" id="UP000284621">
    <property type="component" value="Unassembled WGS sequence"/>
</dbReference>
<feature type="domain" description="MPN" evidence="6">
    <location>
        <begin position="3"/>
        <end position="128"/>
    </location>
</feature>
<dbReference type="SMART" id="SM00232">
    <property type="entry name" value="JAB_MPN"/>
    <property type="match status" value="1"/>
</dbReference>
<sequence>MQVKLKKEDFQAMAAHAVAHLPEEACGLIAGEKSDTERVIKKVYYLTNIDHTNEHFSLDPKEQLAAIKDMRKNGLEPLGNWHSHPETPARPSKEDIRLAFDSEASYLIMSLMDQENPVIHAFRVREGQVSKDEIVTI</sequence>
<keyword evidence="2" id="KW-0479">Metal-binding</keyword>
<reference evidence="13 14" key="2">
    <citation type="submission" date="2018-08" db="EMBL/GenBank/DDBJ databases">
        <title>A genome reference for cultivated species of the human gut microbiota.</title>
        <authorList>
            <person name="Zou Y."/>
            <person name="Xue W."/>
            <person name="Luo G."/>
        </authorList>
    </citation>
    <scope>NUCLEOTIDE SEQUENCE [LARGE SCALE GENOMIC DNA]</scope>
    <source>
        <strain evidence="10 13">AF31-17AC</strain>
        <strain evidence="9 14">AM34-3LB</strain>
    </source>
</reference>
<protein>
    <submittedName>
        <fullName evidence="8">CysO-cysteine peptidase</fullName>
        <ecNumber evidence="8">3.4.17.-</ecNumber>
    </submittedName>
</protein>
<dbReference type="Pfam" id="PF14464">
    <property type="entry name" value="Prok-JAB"/>
    <property type="match status" value="1"/>
</dbReference>
<dbReference type="CDD" id="cd08070">
    <property type="entry name" value="MPN_like"/>
    <property type="match status" value="1"/>
</dbReference>
<accession>A0A174GJJ5</accession>
<evidence type="ECO:0000256" key="5">
    <source>
        <dbReference type="ARBA" id="ARBA00023049"/>
    </source>
</evidence>
<organism evidence="8 12">
    <name type="scientific">Anaerobutyricum hallii</name>
    <dbReference type="NCBI Taxonomy" id="39488"/>
    <lineage>
        <taxon>Bacteria</taxon>
        <taxon>Bacillati</taxon>
        <taxon>Bacillota</taxon>
        <taxon>Clostridia</taxon>
        <taxon>Lachnospirales</taxon>
        <taxon>Lachnospiraceae</taxon>
        <taxon>Anaerobutyricum</taxon>
    </lineage>
</organism>
<evidence type="ECO:0000256" key="4">
    <source>
        <dbReference type="ARBA" id="ARBA00022833"/>
    </source>
</evidence>
<proteinExistence type="predicted"/>
<dbReference type="InterPro" id="IPR051929">
    <property type="entry name" value="VirAsm_ModProt"/>
</dbReference>
<keyword evidence="1" id="KW-0645">Protease</keyword>
<evidence type="ECO:0000313" key="12">
    <source>
        <dbReference type="Proteomes" id="UP000095679"/>
    </source>
</evidence>
<dbReference type="Proteomes" id="UP000283700">
    <property type="component" value="Unassembled WGS sequence"/>
</dbReference>
<keyword evidence="3 8" id="KW-0378">Hydrolase</keyword>
<keyword evidence="8" id="KW-0121">Carboxypeptidase</keyword>
<evidence type="ECO:0000313" key="13">
    <source>
        <dbReference type="Proteomes" id="UP000283700"/>
    </source>
</evidence>
<evidence type="ECO:0000259" key="6">
    <source>
        <dbReference type="PROSITE" id="PS50249"/>
    </source>
</evidence>
<keyword evidence="4" id="KW-0862">Zinc</keyword>
<dbReference type="InterPro" id="IPR037518">
    <property type="entry name" value="MPN"/>
</dbReference>
<evidence type="ECO:0000313" key="9">
    <source>
        <dbReference type="EMBL" id="RHC66854.1"/>
    </source>
</evidence>
<dbReference type="EMBL" id="CYZL01000018">
    <property type="protein sequence ID" value="CUO61196.1"/>
    <property type="molecule type" value="Genomic_DNA"/>
</dbReference>
<name>A0A174GJJ5_9FIRM</name>